<dbReference type="PANTHER" id="PTHR24305">
    <property type="entry name" value="CYTOCHROME P450"/>
    <property type="match status" value="1"/>
</dbReference>
<gene>
    <name evidence="15" type="ORF">MVEN_00257700</name>
</gene>
<keyword evidence="12" id="KW-0472">Membrane</keyword>
<dbReference type="InterPro" id="IPR001128">
    <property type="entry name" value="Cyt_P450"/>
</dbReference>
<proteinExistence type="inferred from homology"/>
<comment type="similarity">
    <text evidence="4">Belongs to the cytochrome P450 family.</text>
</comment>
<keyword evidence="16" id="KW-1185">Reference proteome</keyword>
<dbReference type="AlphaFoldDB" id="A0A8H6Z1P1"/>
<comment type="cofactor">
    <cofactor evidence="1 13">
        <name>heme</name>
        <dbReference type="ChEBI" id="CHEBI:30413"/>
    </cofactor>
</comment>
<dbReference type="GO" id="GO:0004497">
    <property type="term" value="F:monooxygenase activity"/>
    <property type="evidence" value="ECO:0007669"/>
    <property type="project" value="UniProtKB-KW"/>
</dbReference>
<keyword evidence="11" id="KW-0503">Monooxygenase</keyword>
<keyword evidence="10 13" id="KW-0408">Iron</keyword>
<comment type="caution">
    <text evidence="15">The sequence shown here is derived from an EMBL/GenBank/DDBJ whole genome shotgun (WGS) entry which is preliminary data.</text>
</comment>
<keyword evidence="9" id="KW-0560">Oxidoreductase</keyword>
<dbReference type="GO" id="GO:0016020">
    <property type="term" value="C:membrane"/>
    <property type="evidence" value="ECO:0007669"/>
    <property type="project" value="UniProtKB-SubCell"/>
</dbReference>
<accession>A0A8H6Z1P1</accession>
<evidence type="ECO:0000256" key="2">
    <source>
        <dbReference type="ARBA" id="ARBA00004370"/>
    </source>
</evidence>
<organism evidence="15 16">
    <name type="scientific">Mycena venus</name>
    <dbReference type="NCBI Taxonomy" id="2733690"/>
    <lineage>
        <taxon>Eukaryota</taxon>
        <taxon>Fungi</taxon>
        <taxon>Dikarya</taxon>
        <taxon>Basidiomycota</taxon>
        <taxon>Agaricomycotina</taxon>
        <taxon>Agaricomycetes</taxon>
        <taxon>Agaricomycetidae</taxon>
        <taxon>Agaricales</taxon>
        <taxon>Marasmiineae</taxon>
        <taxon>Mycenaceae</taxon>
        <taxon>Mycena</taxon>
    </lineage>
</organism>
<evidence type="ECO:0000256" key="3">
    <source>
        <dbReference type="ARBA" id="ARBA00004721"/>
    </source>
</evidence>
<dbReference type="GO" id="GO:0020037">
    <property type="term" value="F:heme binding"/>
    <property type="evidence" value="ECO:0007669"/>
    <property type="project" value="InterPro"/>
</dbReference>
<evidence type="ECO:0000256" key="5">
    <source>
        <dbReference type="ARBA" id="ARBA00022617"/>
    </source>
</evidence>
<evidence type="ECO:0000256" key="11">
    <source>
        <dbReference type="ARBA" id="ARBA00023033"/>
    </source>
</evidence>
<dbReference type="Pfam" id="PF00067">
    <property type="entry name" value="p450"/>
    <property type="match status" value="2"/>
</dbReference>
<dbReference type="GO" id="GO:0005506">
    <property type="term" value="F:iron ion binding"/>
    <property type="evidence" value="ECO:0007669"/>
    <property type="project" value="InterPro"/>
</dbReference>
<dbReference type="Proteomes" id="UP000620124">
    <property type="component" value="Unassembled WGS sequence"/>
</dbReference>
<evidence type="ECO:0000256" key="7">
    <source>
        <dbReference type="ARBA" id="ARBA00022723"/>
    </source>
</evidence>
<feature type="chain" id="PRO_5034187985" evidence="14">
    <location>
        <begin position="23"/>
        <end position="493"/>
    </location>
</feature>
<dbReference type="OrthoDB" id="1470350at2759"/>
<protein>
    <submittedName>
        <fullName evidence="15">Cytochrome P450</fullName>
    </submittedName>
</protein>
<evidence type="ECO:0000256" key="4">
    <source>
        <dbReference type="ARBA" id="ARBA00010617"/>
    </source>
</evidence>
<keyword evidence="7 13" id="KW-0479">Metal-binding</keyword>
<dbReference type="InterPro" id="IPR050121">
    <property type="entry name" value="Cytochrome_P450_monoxygenase"/>
</dbReference>
<dbReference type="InterPro" id="IPR036396">
    <property type="entry name" value="Cyt_P450_sf"/>
</dbReference>
<feature type="signal peptide" evidence="14">
    <location>
        <begin position="1"/>
        <end position="22"/>
    </location>
</feature>
<evidence type="ECO:0000313" key="16">
    <source>
        <dbReference type="Proteomes" id="UP000620124"/>
    </source>
</evidence>
<evidence type="ECO:0000256" key="14">
    <source>
        <dbReference type="SAM" id="SignalP"/>
    </source>
</evidence>
<evidence type="ECO:0000256" key="13">
    <source>
        <dbReference type="PIRSR" id="PIRSR602401-1"/>
    </source>
</evidence>
<evidence type="ECO:0000256" key="12">
    <source>
        <dbReference type="ARBA" id="ARBA00023136"/>
    </source>
</evidence>
<keyword evidence="6" id="KW-0812">Transmembrane</keyword>
<dbReference type="PRINTS" id="PR00463">
    <property type="entry name" value="EP450I"/>
</dbReference>
<dbReference type="Gene3D" id="1.10.630.10">
    <property type="entry name" value="Cytochrome P450"/>
    <property type="match status" value="1"/>
</dbReference>
<keyword evidence="14" id="KW-0732">Signal</keyword>
<keyword evidence="5 13" id="KW-0349">Heme</keyword>
<sequence>MPPLTAVIALCIPFVVLWSVRARRWAANLNGPPSQSFLLGNLLQLVAPETGRDWLLNASNKYGGVIKIKGLLNRPSLLVSDPLALHHILVKEPTVFEEWQAFTITNSLLFGDGLVATIGEQHRRQRKMLNPLFSLQHLRSLAPSFLSIAKELEQLLALRVGDDPQEIDITGASVSVLMPAAPFLPLLVRLGPARLRRRVVEMIPFRLIQKLKNIVDILAAQMEVIFREKQSLLKGGQSDKHDIMAVLLKANQNSSKSECMSDKELLGQMATLVFAATDTTSGAIARLLHLLSQHPEVQARLFEEMTSDERELNYETLASLPYLDAVIRETLRVYPTVPMMFRQTTADASLPLLHPIRGVDGHDITSVHVPKGTDVFINILGSNHLRLTWGQDASEWNPERWLAPLPETVTKNRSIAGVYSHMMTFLAGKRACIGFNFAQIEMKVVIYTLLRSFEFSLVPGKEIGWNMGLLMTPVLRGSDSIHSHMPLLVRKRK</sequence>
<comment type="subcellular location">
    <subcellularLocation>
        <location evidence="2">Membrane</location>
    </subcellularLocation>
</comment>
<evidence type="ECO:0000256" key="1">
    <source>
        <dbReference type="ARBA" id="ARBA00001971"/>
    </source>
</evidence>
<dbReference type="EMBL" id="JACAZI010000002">
    <property type="protein sequence ID" value="KAF7369299.1"/>
    <property type="molecule type" value="Genomic_DNA"/>
</dbReference>
<reference evidence="15" key="1">
    <citation type="submission" date="2020-05" db="EMBL/GenBank/DDBJ databases">
        <title>Mycena genomes resolve the evolution of fungal bioluminescence.</title>
        <authorList>
            <person name="Tsai I.J."/>
        </authorList>
    </citation>
    <scope>NUCLEOTIDE SEQUENCE</scope>
    <source>
        <strain evidence="15">CCC161011</strain>
    </source>
</reference>
<dbReference type="SUPFAM" id="SSF48264">
    <property type="entry name" value="Cytochrome P450"/>
    <property type="match status" value="1"/>
</dbReference>
<comment type="pathway">
    <text evidence="3">Secondary metabolite biosynthesis; terpenoid biosynthesis.</text>
</comment>
<evidence type="ECO:0000256" key="6">
    <source>
        <dbReference type="ARBA" id="ARBA00022692"/>
    </source>
</evidence>
<evidence type="ECO:0000313" key="15">
    <source>
        <dbReference type="EMBL" id="KAF7369299.1"/>
    </source>
</evidence>
<dbReference type="GO" id="GO:0016705">
    <property type="term" value="F:oxidoreductase activity, acting on paired donors, with incorporation or reduction of molecular oxygen"/>
    <property type="evidence" value="ECO:0007669"/>
    <property type="project" value="InterPro"/>
</dbReference>
<dbReference type="PRINTS" id="PR00385">
    <property type="entry name" value="P450"/>
</dbReference>
<evidence type="ECO:0000256" key="10">
    <source>
        <dbReference type="ARBA" id="ARBA00023004"/>
    </source>
</evidence>
<evidence type="ECO:0000256" key="8">
    <source>
        <dbReference type="ARBA" id="ARBA00022989"/>
    </source>
</evidence>
<name>A0A8H6Z1P1_9AGAR</name>
<evidence type="ECO:0000256" key="9">
    <source>
        <dbReference type="ARBA" id="ARBA00023002"/>
    </source>
</evidence>
<feature type="binding site" description="axial binding residue" evidence="13">
    <location>
        <position position="432"/>
    </location>
    <ligand>
        <name>heme</name>
        <dbReference type="ChEBI" id="CHEBI:30413"/>
    </ligand>
    <ligandPart>
        <name>Fe</name>
        <dbReference type="ChEBI" id="CHEBI:18248"/>
    </ligandPart>
</feature>
<keyword evidence="8" id="KW-1133">Transmembrane helix</keyword>
<dbReference type="PANTHER" id="PTHR24305:SF166">
    <property type="entry name" value="CYTOCHROME P450 12A4, MITOCHONDRIAL-RELATED"/>
    <property type="match status" value="1"/>
</dbReference>
<dbReference type="InterPro" id="IPR002401">
    <property type="entry name" value="Cyt_P450_E_grp-I"/>
</dbReference>